<dbReference type="InterPro" id="IPR019786">
    <property type="entry name" value="Zinc_finger_PHD-type_CS"/>
</dbReference>
<gene>
    <name evidence="14" type="ORF">K431DRAFT_281755</name>
</gene>
<feature type="compositionally biased region" description="Low complexity" evidence="12">
    <location>
        <begin position="387"/>
        <end position="403"/>
    </location>
</feature>
<dbReference type="PANTHER" id="PTHR10333:SF42">
    <property type="entry name" value="INHIBITOR OF GROWTH PROTEIN 5"/>
    <property type="match status" value="1"/>
</dbReference>
<protein>
    <recommendedName>
        <fullName evidence="11">Chromatin modification-related protein</fullName>
    </recommendedName>
</protein>
<feature type="compositionally biased region" description="Low complexity" evidence="12">
    <location>
        <begin position="10"/>
        <end position="29"/>
    </location>
</feature>
<feature type="compositionally biased region" description="Basic and acidic residues" evidence="12">
    <location>
        <begin position="734"/>
        <end position="744"/>
    </location>
</feature>
<name>A0A9P4UTJ7_9PEZI</name>
<feature type="compositionally biased region" description="Basic and acidic residues" evidence="12">
    <location>
        <begin position="636"/>
        <end position="645"/>
    </location>
</feature>
<dbReference type="SUPFAM" id="SSF57903">
    <property type="entry name" value="FYVE/PHD zinc finger"/>
    <property type="match status" value="1"/>
</dbReference>
<dbReference type="InterPro" id="IPR013083">
    <property type="entry name" value="Znf_RING/FYVE/PHD"/>
</dbReference>
<comment type="caution">
    <text evidence="14">The sequence shown here is derived from an EMBL/GenBank/DDBJ whole genome shotgun (WGS) entry which is preliminary data.</text>
</comment>
<feature type="compositionally biased region" description="Polar residues" evidence="12">
    <location>
        <begin position="537"/>
        <end position="558"/>
    </location>
</feature>
<feature type="binding site" evidence="9">
    <location>
        <position position="843"/>
    </location>
    <ligand>
        <name>Zn(2+)</name>
        <dbReference type="ChEBI" id="CHEBI:29105"/>
        <label>2</label>
    </ligand>
</feature>
<comment type="subcellular location">
    <subcellularLocation>
        <location evidence="1 11">Nucleus</location>
    </subcellularLocation>
</comment>
<feature type="compositionally biased region" description="Polar residues" evidence="12">
    <location>
        <begin position="468"/>
        <end position="479"/>
    </location>
</feature>
<evidence type="ECO:0000256" key="8">
    <source>
        <dbReference type="PIRSR" id="PIRSR628651-50"/>
    </source>
</evidence>
<dbReference type="OrthoDB" id="5411773at2759"/>
<dbReference type="PANTHER" id="PTHR10333">
    <property type="entry name" value="INHIBITOR OF GROWTH PROTEIN"/>
    <property type="match status" value="1"/>
</dbReference>
<evidence type="ECO:0000259" key="13">
    <source>
        <dbReference type="PROSITE" id="PS50016"/>
    </source>
</evidence>
<comment type="domain">
    <text evidence="11">The PHD-type zinc finger mediates the binding to H3K4me3.</text>
</comment>
<evidence type="ECO:0000256" key="1">
    <source>
        <dbReference type="ARBA" id="ARBA00004123"/>
    </source>
</evidence>
<feature type="compositionally biased region" description="Basic and acidic residues" evidence="12">
    <location>
        <begin position="457"/>
        <end position="467"/>
    </location>
</feature>
<sequence>MPPASSIRKSSVANQDSAAQSQNARRSQSGRAIRTNTTRPANYYARPFGSFSAQSASAANEPRHDAPPGFFPAITYFTDAITALPKEVMRHFTLLKEVEAKIHAPGQKLGELVESLLEKEVPTRRHIQSDVGAGATGRGLLGFGVTGSISGSANPSVVNGVAPNVAASQHSAHNSVAGSLSGEGVSHDTEDDLARRKRYHEARLLTHQLLANLDEKNTVLAQTNELLASQLLRMEDVWPHVEAEIPEDARLGSMAHWAYSDNRQKRSQAVTTEKTRRDVAATNSLAAAASAMHEIDIAAARQQAGREATKEKHRGRQTKDVPDSDFDDKPRKGNVKAAKTKAVAVTGLGITNGEPVKRRKVEKLTATGMERSTSTKGKAGRETPRSTPAAETITKKAPAKAKPAPLPKKRGAGSAANSPAMASSPLHSSFNPRAMEPPSSAPRPTTARLRQNSSTNLRHEKAVEPTERPTSSAGKTNGNNKRKTPQDGHEPEAPRPTTEPEPISATSEKAPPQAEIMNRQDTNSGRNTGSPRPPPSRANSGRNSKTSTPRNDTFSDQGPGSVVRTRSTRSKAAADGSGDEAPFEVTAKMGHKRLGSNSHILKQLAPYNKSPDMDRHRKDDMDEDLESDLSNPKEGAPVEKDETVADVKILTRARRAGSGRSASSGKQTPAPPRKTSSAISPPPASDGEEVSMEREAAENENVQVDVGSGANGGATTVADNVDTGNEGSEIDMSVNKEDVEETKPSRPPSQSTQTRSQPLDNGTTRSQNDSAPDYEDEEDEEDDESEHDPDDPNEPKYCYCQRGSYGEMVACDNNSCPREWFHLGCTELKEAPGEDEQWYCRECRPRYVKVGRGRGRGRG</sequence>
<feature type="site" description="Histone H3K4me3 binding" evidence="8">
    <location>
        <position position="820"/>
    </location>
</feature>
<dbReference type="Gene3D" id="3.30.40.10">
    <property type="entry name" value="Zinc/RING finger domain, C3HC4 (zinc finger)"/>
    <property type="match status" value="1"/>
</dbReference>
<evidence type="ECO:0000313" key="14">
    <source>
        <dbReference type="EMBL" id="KAF2724801.1"/>
    </source>
</evidence>
<evidence type="ECO:0000256" key="5">
    <source>
        <dbReference type="ARBA" id="ARBA00022833"/>
    </source>
</evidence>
<accession>A0A9P4UTJ7</accession>
<dbReference type="GO" id="GO:0033698">
    <property type="term" value="C:Rpd3L complex"/>
    <property type="evidence" value="ECO:0007669"/>
    <property type="project" value="TreeGrafter"/>
</dbReference>
<feature type="compositionally biased region" description="Low complexity" evidence="12">
    <location>
        <begin position="412"/>
        <end position="425"/>
    </location>
</feature>
<evidence type="ECO:0000256" key="6">
    <source>
        <dbReference type="ARBA" id="ARBA00022853"/>
    </source>
</evidence>
<feature type="compositionally biased region" description="Basic and acidic residues" evidence="12">
    <location>
        <begin position="611"/>
        <end position="620"/>
    </location>
</feature>
<comment type="function">
    <text evidence="11">Component of an histone acetyltransferase complex.</text>
</comment>
<dbReference type="InterPro" id="IPR024610">
    <property type="entry name" value="ING_N_histone-binding"/>
</dbReference>
<feature type="region of interest" description="Disordered" evidence="12">
    <location>
        <begin position="302"/>
        <end position="340"/>
    </location>
</feature>
<keyword evidence="15" id="KW-1185">Reference proteome</keyword>
<feature type="binding site" evidence="9">
    <location>
        <position position="825"/>
    </location>
    <ligand>
        <name>Zn(2+)</name>
        <dbReference type="ChEBI" id="CHEBI:29105"/>
        <label>1</label>
    </ligand>
</feature>
<feature type="compositionally biased region" description="Basic and acidic residues" evidence="12">
    <location>
        <begin position="317"/>
        <end position="331"/>
    </location>
</feature>
<feature type="binding site" evidence="9">
    <location>
        <position position="798"/>
    </location>
    <ligand>
        <name>Zn(2+)</name>
        <dbReference type="ChEBI" id="CHEBI:29105"/>
        <label>1</label>
    </ligand>
</feature>
<dbReference type="CDD" id="cd15505">
    <property type="entry name" value="PHD_ING"/>
    <property type="match status" value="1"/>
</dbReference>
<dbReference type="EMBL" id="MU003770">
    <property type="protein sequence ID" value="KAF2724801.1"/>
    <property type="molecule type" value="Genomic_DNA"/>
</dbReference>
<dbReference type="AlphaFoldDB" id="A0A9P4UTJ7"/>
<feature type="compositionally biased region" description="Polar residues" evidence="12">
    <location>
        <begin position="519"/>
        <end position="530"/>
    </location>
</feature>
<feature type="site" description="Histone H3K4me3 binding" evidence="8">
    <location>
        <position position="808"/>
    </location>
</feature>
<keyword evidence="6 11" id="KW-0156">Chromatin regulator</keyword>
<evidence type="ECO:0000256" key="4">
    <source>
        <dbReference type="ARBA" id="ARBA00022771"/>
    </source>
</evidence>
<dbReference type="InterPro" id="IPR011011">
    <property type="entry name" value="Znf_FYVE_PHD"/>
</dbReference>
<feature type="compositionally biased region" description="Acidic residues" evidence="12">
    <location>
        <begin position="772"/>
        <end position="792"/>
    </location>
</feature>
<dbReference type="SMART" id="SM00249">
    <property type="entry name" value="PHD"/>
    <property type="match status" value="1"/>
</dbReference>
<feature type="binding site" evidence="9">
    <location>
        <position position="811"/>
    </location>
    <ligand>
        <name>Zn(2+)</name>
        <dbReference type="ChEBI" id="CHEBI:29105"/>
        <label>2</label>
    </ligand>
</feature>
<keyword evidence="4 10" id="KW-0863">Zinc-finger</keyword>
<feature type="site" description="Histone H3K4me3 binding" evidence="8">
    <location>
        <position position="812"/>
    </location>
</feature>
<dbReference type="GO" id="GO:0006355">
    <property type="term" value="P:regulation of DNA-templated transcription"/>
    <property type="evidence" value="ECO:0007669"/>
    <property type="project" value="TreeGrafter"/>
</dbReference>
<evidence type="ECO:0000256" key="2">
    <source>
        <dbReference type="ARBA" id="ARBA00010210"/>
    </source>
</evidence>
<feature type="domain" description="PHD-type" evidence="13">
    <location>
        <begin position="795"/>
        <end position="846"/>
    </location>
</feature>
<evidence type="ECO:0000256" key="10">
    <source>
        <dbReference type="PROSITE-ProRule" id="PRU00146"/>
    </source>
</evidence>
<dbReference type="GO" id="GO:0006325">
    <property type="term" value="P:chromatin organization"/>
    <property type="evidence" value="ECO:0007669"/>
    <property type="project" value="UniProtKB-KW"/>
</dbReference>
<comment type="similarity">
    <text evidence="2 11">Belongs to the ING family.</text>
</comment>
<feature type="compositionally biased region" description="Polar residues" evidence="12">
    <location>
        <begin position="713"/>
        <end position="726"/>
    </location>
</feature>
<dbReference type="InterPro" id="IPR001965">
    <property type="entry name" value="Znf_PHD"/>
</dbReference>
<feature type="binding site" evidence="9">
    <location>
        <position position="840"/>
    </location>
    <ligand>
        <name>Zn(2+)</name>
        <dbReference type="ChEBI" id="CHEBI:29105"/>
        <label>2</label>
    </ligand>
</feature>
<evidence type="ECO:0000256" key="3">
    <source>
        <dbReference type="ARBA" id="ARBA00022723"/>
    </source>
</evidence>
<dbReference type="Pfam" id="PF12998">
    <property type="entry name" value="ING"/>
    <property type="match status" value="1"/>
</dbReference>
<feature type="binding site" evidence="9">
    <location>
        <position position="800"/>
    </location>
    <ligand>
        <name>Zn(2+)</name>
        <dbReference type="ChEBI" id="CHEBI:29105"/>
        <label>1</label>
    </ligand>
</feature>
<evidence type="ECO:0000256" key="9">
    <source>
        <dbReference type="PIRSR" id="PIRSR628651-51"/>
    </source>
</evidence>
<reference evidence="14" key="1">
    <citation type="journal article" date="2020" name="Stud. Mycol.">
        <title>101 Dothideomycetes genomes: a test case for predicting lifestyles and emergence of pathogens.</title>
        <authorList>
            <person name="Haridas S."/>
            <person name="Albert R."/>
            <person name="Binder M."/>
            <person name="Bloem J."/>
            <person name="Labutti K."/>
            <person name="Salamov A."/>
            <person name="Andreopoulos B."/>
            <person name="Baker S."/>
            <person name="Barry K."/>
            <person name="Bills G."/>
            <person name="Bluhm B."/>
            <person name="Cannon C."/>
            <person name="Castanera R."/>
            <person name="Culley D."/>
            <person name="Daum C."/>
            <person name="Ezra D."/>
            <person name="Gonzalez J."/>
            <person name="Henrissat B."/>
            <person name="Kuo A."/>
            <person name="Liang C."/>
            <person name="Lipzen A."/>
            <person name="Lutzoni F."/>
            <person name="Magnuson J."/>
            <person name="Mondo S."/>
            <person name="Nolan M."/>
            <person name="Ohm R."/>
            <person name="Pangilinan J."/>
            <person name="Park H.-J."/>
            <person name="Ramirez L."/>
            <person name="Alfaro M."/>
            <person name="Sun H."/>
            <person name="Tritt A."/>
            <person name="Yoshinaga Y."/>
            <person name="Zwiers L.-H."/>
            <person name="Turgeon B."/>
            <person name="Goodwin S."/>
            <person name="Spatafora J."/>
            <person name="Crous P."/>
            <person name="Grigoriev I."/>
        </authorList>
    </citation>
    <scope>NUCLEOTIDE SEQUENCE</scope>
    <source>
        <strain evidence="14">CBS 116435</strain>
    </source>
</reference>
<keyword evidence="5 9" id="KW-0862">Zinc</keyword>
<proteinExistence type="inferred from homology"/>
<dbReference type="PROSITE" id="PS50016">
    <property type="entry name" value="ZF_PHD_2"/>
    <property type="match status" value="1"/>
</dbReference>
<keyword evidence="3 9" id="KW-0479">Metal-binding</keyword>
<dbReference type="GO" id="GO:0070210">
    <property type="term" value="C:Rpd3L-Expanded complex"/>
    <property type="evidence" value="ECO:0007669"/>
    <property type="project" value="TreeGrafter"/>
</dbReference>
<feature type="compositionally biased region" description="Polar residues" evidence="12">
    <location>
        <begin position="748"/>
        <end position="770"/>
    </location>
</feature>
<feature type="compositionally biased region" description="Basic and acidic residues" evidence="12">
    <location>
        <begin position="484"/>
        <end position="493"/>
    </location>
</feature>
<evidence type="ECO:0000256" key="7">
    <source>
        <dbReference type="ARBA" id="ARBA00023242"/>
    </source>
</evidence>
<dbReference type="SMART" id="SM01408">
    <property type="entry name" value="ING"/>
    <property type="match status" value="1"/>
</dbReference>
<evidence type="ECO:0000313" key="15">
    <source>
        <dbReference type="Proteomes" id="UP000799441"/>
    </source>
</evidence>
<keyword evidence="7 11" id="KW-0539">Nucleus</keyword>
<dbReference type="GO" id="GO:0008270">
    <property type="term" value="F:zinc ion binding"/>
    <property type="evidence" value="ECO:0007669"/>
    <property type="project" value="UniProtKB-KW"/>
</dbReference>
<evidence type="ECO:0000256" key="11">
    <source>
        <dbReference type="RuleBase" id="RU361213"/>
    </source>
</evidence>
<dbReference type="InterPro" id="IPR028651">
    <property type="entry name" value="ING_fam"/>
</dbReference>
<dbReference type="InterPro" id="IPR019787">
    <property type="entry name" value="Znf_PHD-finger"/>
</dbReference>
<organism evidence="14 15">
    <name type="scientific">Polychaeton citri CBS 116435</name>
    <dbReference type="NCBI Taxonomy" id="1314669"/>
    <lineage>
        <taxon>Eukaryota</taxon>
        <taxon>Fungi</taxon>
        <taxon>Dikarya</taxon>
        <taxon>Ascomycota</taxon>
        <taxon>Pezizomycotina</taxon>
        <taxon>Dothideomycetes</taxon>
        <taxon>Dothideomycetidae</taxon>
        <taxon>Capnodiales</taxon>
        <taxon>Capnodiaceae</taxon>
        <taxon>Polychaeton</taxon>
    </lineage>
</organism>
<dbReference type="PROSITE" id="PS01359">
    <property type="entry name" value="ZF_PHD_1"/>
    <property type="match status" value="1"/>
</dbReference>
<comment type="subunit">
    <text evidence="11">Component of an histone acetyltransferase complex. Interacts with H3K4me3 and to a lesser extent with H3K4me2.</text>
</comment>
<feature type="site" description="Histone H3K4me3 binding" evidence="8">
    <location>
        <position position="797"/>
    </location>
</feature>
<feature type="region of interest" description="Disordered" evidence="12">
    <location>
        <begin position="356"/>
        <end position="799"/>
    </location>
</feature>
<feature type="region of interest" description="Disordered" evidence="12">
    <location>
        <begin position="1"/>
        <end position="45"/>
    </location>
</feature>
<evidence type="ECO:0000256" key="12">
    <source>
        <dbReference type="SAM" id="MobiDB-lite"/>
    </source>
</evidence>
<dbReference type="Proteomes" id="UP000799441">
    <property type="component" value="Unassembled WGS sequence"/>
</dbReference>
<feature type="binding site" evidence="9">
    <location>
        <position position="816"/>
    </location>
    <ligand>
        <name>Zn(2+)</name>
        <dbReference type="ChEBI" id="CHEBI:29105"/>
        <label>2</label>
    </ligand>
</feature>
<feature type="binding site" evidence="9">
    <location>
        <position position="822"/>
    </location>
    <ligand>
        <name>Zn(2+)</name>
        <dbReference type="ChEBI" id="CHEBI:29105"/>
        <label>1</label>
    </ligand>
</feature>